<dbReference type="PANTHER" id="PTHR34975">
    <property type="entry name" value="SPORE GERMINATION PROTEIN A2"/>
    <property type="match status" value="1"/>
</dbReference>
<comment type="similarity">
    <text evidence="2">Belongs to the amino acid-polyamine-organocation (APC) superfamily. Spore germination protein (SGP) (TC 2.A.3.9) family.</text>
</comment>
<dbReference type="EMBL" id="JABBVZ010000005">
    <property type="protein sequence ID" value="NMP21198.1"/>
    <property type="molecule type" value="Genomic_DNA"/>
</dbReference>
<keyword evidence="3" id="KW-0813">Transport</keyword>
<evidence type="ECO:0000256" key="4">
    <source>
        <dbReference type="ARBA" id="ARBA00022544"/>
    </source>
</evidence>
<feature type="transmembrane region" description="Helical" evidence="8">
    <location>
        <begin position="148"/>
        <end position="168"/>
    </location>
</feature>
<feature type="transmembrane region" description="Helical" evidence="8">
    <location>
        <begin position="12"/>
        <end position="30"/>
    </location>
</feature>
<dbReference type="GO" id="GO:0009847">
    <property type="term" value="P:spore germination"/>
    <property type="evidence" value="ECO:0007669"/>
    <property type="project" value="InterPro"/>
</dbReference>
<comment type="subcellular location">
    <subcellularLocation>
        <location evidence="1">Membrane</location>
        <topology evidence="1">Multi-pass membrane protein</topology>
    </subcellularLocation>
</comment>
<name>A0A7Y0Q0M6_9FIRM</name>
<sequence length="375" mass="41557">MNGVAEPISPGQYLWLVAISVVAGGIYLWPQYLVLHMRTNGIYALLTTTAIAAGITALEVATALNVRETTFFGVLKKAVPLLGVGFVFPITALSCVLTDGVILALYGHMMQNFFYPLTPILAIEILIIAIAWWLAIRTLSALARSVQFWFPIILLLLVLITALSLPHVSFLSALLPSSHFYIAPWLVGVASTWFLYANGSVVVTLTPHVRWKRPRDAYLVAIAAILGQGAVLLLFYVMGMSTLGPDGVSHLYWPLVYTFSLVSVRTFFFKGIGAFVIMIWTSSIVLYLAVHLFCFTWNITSEFRAPKNWLRWGIAALLAGLFLGITIVMPSVVDLRAVLFHWVTPATLLWTLVAVPIVWLLSVRVVRRHRTDDLS</sequence>
<feature type="transmembrane region" description="Helical" evidence="8">
    <location>
        <begin position="84"/>
        <end position="106"/>
    </location>
</feature>
<evidence type="ECO:0000313" key="9">
    <source>
        <dbReference type="EMBL" id="NMP21198.1"/>
    </source>
</evidence>
<keyword evidence="4" id="KW-0309">Germination</keyword>
<comment type="caution">
    <text evidence="9">The sequence shown here is derived from an EMBL/GenBank/DDBJ whole genome shotgun (WGS) entry which is preliminary data.</text>
</comment>
<dbReference type="Pfam" id="PF03845">
    <property type="entry name" value="Spore_permease"/>
    <property type="match status" value="1"/>
</dbReference>
<evidence type="ECO:0000313" key="10">
    <source>
        <dbReference type="Proteomes" id="UP000533476"/>
    </source>
</evidence>
<keyword evidence="5 8" id="KW-0812">Transmembrane</keyword>
<feature type="transmembrane region" description="Helical" evidence="8">
    <location>
        <begin position="113"/>
        <end position="136"/>
    </location>
</feature>
<accession>A0A7Y0Q0M6</accession>
<keyword evidence="7 8" id="KW-0472">Membrane</keyword>
<dbReference type="Proteomes" id="UP000533476">
    <property type="component" value="Unassembled WGS sequence"/>
</dbReference>
<dbReference type="PANTHER" id="PTHR34975:SF2">
    <property type="entry name" value="SPORE GERMINATION PROTEIN A2"/>
    <property type="match status" value="1"/>
</dbReference>
<feature type="transmembrane region" description="Helical" evidence="8">
    <location>
        <begin position="274"/>
        <end position="297"/>
    </location>
</feature>
<keyword evidence="10" id="KW-1185">Reference proteome</keyword>
<feature type="transmembrane region" description="Helical" evidence="8">
    <location>
        <begin position="180"/>
        <end position="197"/>
    </location>
</feature>
<proteinExistence type="inferred from homology"/>
<protein>
    <submittedName>
        <fullName evidence="9">GerAB/ArcD/ProY family transporter</fullName>
    </submittedName>
</protein>
<dbReference type="RefSeq" id="WP_169096312.1">
    <property type="nucleotide sequence ID" value="NZ_JABBVZ010000005.1"/>
</dbReference>
<dbReference type="GO" id="GO:0016020">
    <property type="term" value="C:membrane"/>
    <property type="evidence" value="ECO:0007669"/>
    <property type="project" value="UniProtKB-SubCell"/>
</dbReference>
<keyword evidence="6 8" id="KW-1133">Transmembrane helix</keyword>
<feature type="transmembrane region" description="Helical" evidence="8">
    <location>
        <begin position="42"/>
        <end position="64"/>
    </location>
</feature>
<feature type="transmembrane region" description="Helical" evidence="8">
    <location>
        <begin position="339"/>
        <end position="361"/>
    </location>
</feature>
<gene>
    <name evidence="9" type="ORF">HIJ39_02335</name>
</gene>
<feature type="transmembrane region" description="Helical" evidence="8">
    <location>
        <begin position="309"/>
        <end position="333"/>
    </location>
</feature>
<evidence type="ECO:0000256" key="8">
    <source>
        <dbReference type="SAM" id="Phobius"/>
    </source>
</evidence>
<evidence type="ECO:0000256" key="3">
    <source>
        <dbReference type="ARBA" id="ARBA00022448"/>
    </source>
</evidence>
<dbReference type="InterPro" id="IPR004761">
    <property type="entry name" value="Spore_GerAB"/>
</dbReference>
<evidence type="ECO:0000256" key="6">
    <source>
        <dbReference type="ARBA" id="ARBA00022989"/>
    </source>
</evidence>
<evidence type="ECO:0000256" key="2">
    <source>
        <dbReference type="ARBA" id="ARBA00007998"/>
    </source>
</evidence>
<feature type="transmembrane region" description="Helical" evidence="8">
    <location>
        <begin position="217"/>
        <end position="239"/>
    </location>
</feature>
<reference evidence="9 10" key="1">
    <citation type="submission" date="2020-04" db="EMBL/GenBank/DDBJ databases">
        <authorList>
            <person name="Zhang R."/>
            <person name="Schippers A."/>
        </authorList>
    </citation>
    <scope>NUCLEOTIDE SEQUENCE [LARGE SCALE GENOMIC DNA]</scope>
    <source>
        <strain evidence="9 10">DSM 109850</strain>
    </source>
</reference>
<dbReference type="AlphaFoldDB" id="A0A7Y0Q0M6"/>
<evidence type="ECO:0000256" key="1">
    <source>
        <dbReference type="ARBA" id="ARBA00004141"/>
    </source>
</evidence>
<organism evidence="9 10">
    <name type="scientific">Sulfobacillus harzensis</name>
    <dbReference type="NCBI Taxonomy" id="2729629"/>
    <lineage>
        <taxon>Bacteria</taxon>
        <taxon>Bacillati</taxon>
        <taxon>Bacillota</taxon>
        <taxon>Clostridia</taxon>
        <taxon>Eubacteriales</taxon>
        <taxon>Clostridiales Family XVII. Incertae Sedis</taxon>
        <taxon>Sulfobacillus</taxon>
    </lineage>
</organism>
<evidence type="ECO:0000256" key="5">
    <source>
        <dbReference type="ARBA" id="ARBA00022692"/>
    </source>
</evidence>
<evidence type="ECO:0000256" key="7">
    <source>
        <dbReference type="ARBA" id="ARBA00023136"/>
    </source>
</evidence>